<dbReference type="GO" id="GO:0000166">
    <property type="term" value="F:nucleotide binding"/>
    <property type="evidence" value="ECO:0007669"/>
    <property type="project" value="UniProtKB-UniRule"/>
</dbReference>
<evidence type="ECO:0000256" key="5">
    <source>
        <dbReference type="ARBA" id="ARBA00022723"/>
    </source>
</evidence>
<feature type="binding site" evidence="14 16">
    <location>
        <begin position="276"/>
        <end position="278"/>
    </location>
    <ligand>
        <name>NAD(+)</name>
        <dbReference type="ChEBI" id="CHEBI:57540"/>
    </ligand>
</feature>
<dbReference type="CDD" id="cd00381">
    <property type="entry name" value="IMPDH"/>
    <property type="match status" value="1"/>
</dbReference>
<dbReference type="GO" id="GO:0005737">
    <property type="term" value="C:cytoplasm"/>
    <property type="evidence" value="ECO:0007669"/>
    <property type="project" value="UniProtKB-SubCell"/>
</dbReference>
<keyword evidence="6 14" id="KW-0332">GMP biosynthesis</keyword>
<keyword evidence="7 14" id="KW-0658">Purine biosynthesis</keyword>
<comment type="function">
    <text evidence="14">Catalyzes the conversion of inosine 5'-phosphate (IMP) to xanthosine 5'-phosphate (XMP), the first committed and rate-limiting step in the de novo synthesis of guanine nucleotides, and therefore plays an important role in the regulation of cell growth.</text>
</comment>
<dbReference type="OrthoDB" id="416622at2759"/>
<dbReference type="InterPro" id="IPR015875">
    <property type="entry name" value="IMP_DH/GMP_Rdtase_CS"/>
</dbReference>
<evidence type="ECO:0000256" key="8">
    <source>
        <dbReference type="ARBA" id="ARBA00022958"/>
    </source>
</evidence>
<dbReference type="InterPro" id="IPR000644">
    <property type="entry name" value="CBS_dom"/>
</dbReference>
<evidence type="ECO:0000256" key="13">
    <source>
        <dbReference type="ARBA" id="ARBA00062187"/>
    </source>
</evidence>
<organism evidence="22 23">
    <name type="scientific">Zygotorulaspora mrakii</name>
    <name type="common">Zygosaccharomyces mrakii</name>
    <dbReference type="NCBI Taxonomy" id="42260"/>
    <lineage>
        <taxon>Eukaryota</taxon>
        <taxon>Fungi</taxon>
        <taxon>Dikarya</taxon>
        <taxon>Ascomycota</taxon>
        <taxon>Saccharomycotina</taxon>
        <taxon>Saccharomycetes</taxon>
        <taxon>Saccharomycetales</taxon>
        <taxon>Saccharomycetaceae</taxon>
        <taxon>Zygotorulaspora</taxon>
    </lineage>
</organism>
<dbReference type="KEGG" id="zmk:HG535_0E01980"/>
<feature type="binding site" evidence="14">
    <location>
        <begin position="366"/>
        <end position="368"/>
    </location>
    <ligand>
        <name>IMP</name>
        <dbReference type="ChEBI" id="CHEBI:58053"/>
    </ligand>
</feature>
<feature type="binding site" evidence="14 16">
    <location>
        <begin position="326"/>
        <end position="328"/>
    </location>
    <ligand>
        <name>NAD(+)</name>
        <dbReference type="ChEBI" id="CHEBI:57540"/>
    </ligand>
</feature>
<gene>
    <name evidence="22" type="ORF">HG535_0E01980</name>
</gene>
<sequence>MVRDHTTALEYLKTFEKKDGLSVDELMDSNIRGGLTYNDFLILPGKVNFPSSVVNLQTKLTKKISLNAPFVSSPMDTVTESEMAIHIALLGGIGIIQHNCSKEEQASFVAKVKKYENGFINSPKVISPKTTVGEARAMKQQFGFAGFPVTETGKCLSKLVGIVTSRDIQFIEDDSVLVSEIMTRDVVTGKQGITLTEGNEILKNTKKGKLPIVDAGGNLISMLSRTDLMKNQNYPLASKSATTKQLLCGAAIGTMPADRERLELLAAAGLDVVVLDSSQGNSVFQLDMIKWIKETYPELEIIAGNVCTREQAASLIAAGADGLRIGMGSGSICITQEVMACGRPQGTAVYNVCKFANEFGVPCIADGGIQNIGHLVKALALGASTCMMGGMLAGTTESPGEYFFRDGKRLKVYRGMGSIDAMQKTDAKGNAATSRYFSEGDDVLVAQGVSGAVVDKGSIKKFIPYLYNGLQHSCQDIGVQNLTELQDSVLSGEIRFEFRTASAQLEGGVNNLHSYEKRLHN</sequence>
<comment type="activity regulation">
    <text evidence="14">Mycophenolic acid (MPA) is a non-competitive inhibitor that prevents formation of the closed enzyme conformation by binding to the same site as the amobile flap. In contrast, mizoribine monophosphate (MZP) is a competitive inhibitor that induces the closed conformation. MPA is a potent inhibitor of mammalian IMPDHs but a poor inhibitor of the bacterial enzymes. MZP is a more potent inhibitor of bacterial IMPDH.</text>
</comment>
<evidence type="ECO:0000256" key="2">
    <source>
        <dbReference type="ARBA" id="ARBA00004496"/>
    </source>
</evidence>
<comment type="pathway">
    <text evidence="14 20">Purine metabolism; XMP biosynthesis via de novo pathway; XMP from IMP: step 1/1.</text>
</comment>
<evidence type="ECO:0000256" key="10">
    <source>
        <dbReference type="ARBA" id="ARBA00023027"/>
    </source>
</evidence>
<comment type="catalytic activity">
    <reaction evidence="12 14 20">
        <text>IMP + NAD(+) + H2O = XMP + NADH + H(+)</text>
        <dbReference type="Rhea" id="RHEA:11708"/>
        <dbReference type="ChEBI" id="CHEBI:15377"/>
        <dbReference type="ChEBI" id="CHEBI:15378"/>
        <dbReference type="ChEBI" id="CHEBI:57464"/>
        <dbReference type="ChEBI" id="CHEBI:57540"/>
        <dbReference type="ChEBI" id="CHEBI:57945"/>
        <dbReference type="ChEBI" id="CHEBI:58053"/>
        <dbReference type="EC" id="1.1.1.205"/>
    </reaction>
</comment>
<comment type="subunit">
    <text evidence="13">Homotetramer. Seems to be able to form heterotetramers composed from more than 1 of the 3 IMPDH gene products (IMD2-4).</text>
</comment>
<reference evidence="22 23" key="1">
    <citation type="submission" date="2020-07" db="EMBL/GenBank/DDBJ databases">
        <title>The yeast mating-type switching endonuclease HO is a domesticated member of an unorthodox homing genetic element family.</title>
        <authorList>
            <person name="Coughlan A.Y."/>
            <person name="Lombardi L."/>
            <person name="Braun-Galleani S."/>
            <person name="Martos A.R."/>
            <person name="Galeote V."/>
            <person name="Bigey F."/>
            <person name="Dequin S."/>
            <person name="Byrne K.P."/>
            <person name="Wolfe K.H."/>
        </authorList>
    </citation>
    <scope>NUCLEOTIDE SEQUENCE [LARGE SCALE GENOMIC DNA]</scope>
    <source>
        <strain evidence="22 23">NRRL Y-6702</strain>
    </source>
</reference>
<evidence type="ECO:0000313" key="22">
    <source>
        <dbReference type="EMBL" id="QLG73114.1"/>
    </source>
</evidence>
<feature type="active site" description="Proton acceptor" evidence="14 15">
    <location>
        <position position="435"/>
    </location>
</feature>
<keyword evidence="23" id="KW-1185">Reference proteome</keyword>
<comment type="similarity">
    <text evidence="3 14 19">Belongs to the IMPDH/GMPR family.</text>
</comment>
<dbReference type="CDD" id="cd04601">
    <property type="entry name" value="CBS_pair_IMPDH"/>
    <property type="match status" value="1"/>
</dbReference>
<dbReference type="InterPro" id="IPR001093">
    <property type="entry name" value="IMP_DH_GMPRt"/>
</dbReference>
<name>A0A7H9B3X2_ZYGMR</name>
<dbReference type="HAMAP" id="MF_01964">
    <property type="entry name" value="IMPDH"/>
    <property type="match status" value="1"/>
</dbReference>
<dbReference type="InterPro" id="IPR013785">
    <property type="entry name" value="Aldolase_TIM"/>
</dbReference>
<keyword evidence="9 14" id="KW-0560">Oxidoreductase</keyword>
<dbReference type="GO" id="GO:0003938">
    <property type="term" value="F:IMP dehydrogenase activity"/>
    <property type="evidence" value="ECO:0007669"/>
    <property type="project" value="UniProtKB-UniRule"/>
</dbReference>
<dbReference type="GO" id="GO:0006177">
    <property type="term" value="P:GMP biosynthetic process"/>
    <property type="evidence" value="ECO:0007669"/>
    <property type="project" value="UniProtKB-UniRule"/>
</dbReference>
<keyword evidence="10 14" id="KW-0520">NAD</keyword>
<dbReference type="PIRSF" id="PIRSF000130">
    <property type="entry name" value="IMPDH"/>
    <property type="match status" value="1"/>
</dbReference>
<proteinExistence type="inferred from homology"/>
<feature type="binding site" evidence="14">
    <location>
        <position position="502"/>
    </location>
    <ligand>
        <name>K(+)</name>
        <dbReference type="ChEBI" id="CHEBI:29103"/>
        <note>ligand shared between two tetrameric partners</note>
    </ligand>
</feature>
<keyword evidence="8 14" id="KW-0630">Potassium</keyword>
<dbReference type="Pfam" id="PF00571">
    <property type="entry name" value="CBS"/>
    <property type="match status" value="2"/>
</dbReference>
<evidence type="ECO:0000256" key="17">
    <source>
        <dbReference type="PIRSR" id="PIRSR000130-4"/>
    </source>
</evidence>
<feature type="domain" description="CBS" evidence="21">
    <location>
        <begin position="119"/>
        <end position="180"/>
    </location>
</feature>
<feature type="domain" description="CBS" evidence="21">
    <location>
        <begin position="182"/>
        <end position="238"/>
    </location>
</feature>
<dbReference type="SMART" id="SM00116">
    <property type="entry name" value="CBS"/>
    <property type="match status" value="2"/>
</dbReference>
<feature type="active site" description="Thioimidate intermediate" evidence="14 15">
    <location>
        <position position="333"/>
    </location>
</feature>
<feature type="binding site" evidence="14">
    <location>
        <begin position="389"/>
        <end position="390"/>
    </location>
    <ligand>
        <name>IMP</name>
        <dbReference type="ChEBI" id="CHEBI:58053"/>
    </ligand>
</feature>
<dbReference type="Gene3D" id="3.20.20.70">
    <property type="entry name" value="Aldolase class I"/>
    <property type="match status" value="1"/>
</dbReference>
<protein>
    <recommendedName>
        <fullName evidence="14 20">Inosine-5'-monophosphate dehydrogenase</fullName>
        <shortName evidence="14">IMP dehydrogenase</shortName>
        <shortName evidence="14">IMPD</shortName>
        <shortName evidence="14">IMPDH</shortName>
        <ecNumber evidence="14 20">1.1.1.205</ecNumber>
    </recommendedName>
</protein>
<evidence type="ECO:0000256" key="11">
    <source>
        <dbReference type="ARBA" id="ARBA00023122"/>
    </source>
</evidence>
<evidence type="ECO:0000259" key="21">
    <source>
        <dbReference type="PROSITE" id="PS51371"/>
    </source>
</evidence>
<evidence type="ECO:0000256" key="3">
    <source>
        <dbReference type="ARBA" id="ARBA00005502"/>
    </source>
</evidence>
<evidence type="ECO:0000256" key="7">
    <source>
        <dbReference type="ARBA" id="ARBA00022755"/>
    </source>
</evidence>
<dbReference type="PANTHER" id="PTHR11911">
    <property type="entry name" value="INOSINE-5-MONOPHOSPHATE DEHYDROGENASE RELATED"/>
    <property type="match status" value="1"/>
</dbReference>
<evidence type="ECO:0000256" key="15">
    <source>
        <dbReference type="PIRSR" id="PIRSR000130-1"/>
    </source>
</evidence>
<comment type="caution">
    <text evidence="14">Lacks conserved residue(s) required for the propagation of feature annotation.</text>
</comment>
<dbReference type="AlphaFoldDB" id="A0A7H9B3X2"/>
<dbReference type="UniPathway" id="UPA00601">
    <property type="reaction ID" value="UER00295"/>
</dbReference>
<dbReference type="PROSITE" id="PS51371">
    <property type="entry name" value="CBS"/>
    <property type="match status" value="2"/>
</dbReference>
<dbReference type="NCBIfam" id="TIGR01302">
    <property type="entry name" value="IMP_dehydrog"/>
    <property type="match status" value="1"/>
</dbReference>
<dbReference type="PANTHER" id="PTHR11911:SF111">
    <property type="entry name" value="INOSINE-5'-MONOPHOSPHATE DEHYDROGENASE"/>
    <property type="match status" value="1"/>
</dbReference>
<dbReference type="GO" id="GO:0006183">
    <property type="term" value="P:GTP biosynthetic process"/>
    <property type="evidence" value="ECO:0007669"/>
    <property type="project" value="TreeGrafter"/>
</dbReference>
<evidence type="ECO:0000256" key="19">
    <source>
        <dbReference type="RuleBase" id="RU003927"/>
    </source>
</evidence>
<dbReference type="FunFam" id="3.20.20.70:FF:000007">
    <property type="entry name" value="Chromosome 19 SCAF14664, whole genome shotgun sequence"/>
    <property type="match status" value="1"/>
</dbReference>
<accession>A0A7H9B3X2</accession>
<evidence type="ECO:0000256" key="6">
    <source>
        <dbReference type="ARBA" id="ARBA00022749"/>
    </source>
</evidence>
<feature type="binding site" evidence="14">
    <location>
        <position position="331"/>
    </location>
    <ligand>
        <name>IMP</name>
        <dbReference type="ChEBI" id="CHEBI:58053"/>
    </ligand>
</feature>
<feature type="binding site" description="in other chain" evidence="14 17">
    <location>
        <position position="333"/>
    </location>
    <ligand>
        <name>K(+)</name>
        <dbReference type="ChEBI" id="CHEBI:29103"/>
        <note>ligand shared between two tetrameric partners</note>
    </ligand>
</feature>
<dbReference type="EC" id="1.1.1.205" evidence="14 20"/>
<dbReference type="Pfam" id="PF00478">
    <property type="entry name" value="IMPDH"/>
    <property type="match status" value="1"/>
</dbReference>
<keyword evidence="4 14" id="KW-0963">Cytoplasm</keyword>
<dbReference type="Proteomes" id="UP000509704">
    <property type="component" value="Chromosome 5"/>
</dbReference>
<evidence type="ECO:0000256" key="1">
    <source>
        <dbReference type="ARBA" id="ARBA00001958"/>
    </source>
</evidence>
<evidence type="ECO:0000256" key="18">
    <source>
        <dbReference type="PROSITE-ProRule" id="PRU00703"/>
    </source>
</evidence>
<evidence type="ECO:0000256" key="4">
    <source>
        <dbReference type="ARBA" id="ARBA00022490"/>
    </source>
</evidence>
<feature type="binding site" description="in other chain" evidence="14 17">
    <location>
        <position position="330"/>
    </location>
    <ligand>
        <name>K(+)</name>
        <dbReference type="ChEBI" id="CHEBI:29103"/>
        <note>ligand shared between two tetrameric partners</note>
    </ligand>
</feature>
<dbReference type="EMBL" id="CP058608">
    <property type="protein sequence ID" value="QLG73114.1"/>
    <property type="molecule type" value="Genomic_DNA"/>
</dbReference>
<evidence type="ECO:0000256" key="12">
    <source>
        <dbReference type="ARBA" id="ARBA00048028"/>
    </source>
</evidence>
<evidence type="ECO:0000256" key="20">
    <source>
        <dbReference type="RuleBase" id="RU003928"/>
    </source>
</evidence>
<keyword evidence="11 18" id="KW-0129">CBS domain</keyword>
<evidence type="ECO:0000313" key="23">
    <source>
        <dbReference type="Proteomes" id="UP000509704"/>
    </source>
</evidence>
<comment type="cofactor">
    <cofactor evidence="1 14">
        <name>K(+)</name>
        <dbReference type="ChEBI" id="CHEBI:29103"/>
    </cofactor>
</comment>
<evidence type="ECO:0000256" key="16">
    <source>
        <dbReference type="PIRSR" id="PIRSR000130-3"/>
    </source>
</evidence>
<feature type="binding site" description="in other chain" evidence="14 17">
    <location>
        <position position="328"/>
    </location>
    <ligand>
        <name>K(+)</name>
        <dbReference type="ChEBI" id="CHEBI:29103"/>
        <note>ligand shared between two tetrameric partners</note>
    </ligand>
</feature>
<dbReference type="GO" id="GO:0046872">
    <property type="term" value="F:metal ion binding"/>
    <property type="evidence" value="ECO:0007669"/>
    <property type="project" value="UniProtKB-UniRule"/>
</dbReference>
<evidence type="ECO:0000256" key="9">
    <source>
        <dbReference type="ARBA" id="ARBA00023002"/>
    </source>
</evidence>
<feature type="binding site" evidence="14">
    <location>
        <position position="447"/>
    </location>
    <ligand>
        <name>IMP</name>
        <dbReference type="ChEBI" id="CHEBI:58053"/>
    </ligand>
</feature>
<feature type="binding site" evidence="14">
    <location>
        <begin position="413"/>
        <end position="417"/>
    </location>
    <ligand>
        <name>IMP</name>
        <dbReference type="ChEBI" id="CHEBI:58053"/>
    </ligand>
</feature>
<dbReference type="RefSeq" id="XP_037144841.1">
    <property type="nucleotide sequence ID" value="XM_037288946.1"/>
</dbReference>
<dbReference type="GeneID" id="59236856"/>
<dbReference type="InterPro" id="IPR005990">
    <property type="entry name" value="IMP_DH"/>
</dbReference>
<keyword evidence="5 14" id="KW-0479">Metal-binding</keyword>
<evidence type="ECO:0000256" key="14">
    <source>
        <dbReference type="HAMAP-Rule" id="MF_03156"/>
    </source>
</evidence>
<dbReference type="PROSITE" id="PS00487">
    <property type="entry name" value="IMP_DH_GMP_RED"/>
    <property type="match status" value="1"/>
</dbReference>
<comment type="subcellular location">
    <subcellularLocation>
        <location evidence="2 14">Cytoplasm</location>
    </subcellularLocation>
</comment>
<dbReference type="SUPFAM" id="SSF51412">
    <property type="entry name" value="Inosine monophosphate dehydrogenase (IMPDH)"/>
    <property type="match status" value="2"/>
</dbReference>
<dbReference type="SMART" id="SM01240">
    <property type="entry name" value="IMPDH"/>
    <property type="match status" value="1"/>
</dbReference>